<dbReference type="SUPFAM" id="SSF54928">
    <property type="entry name" value="RNA-binding domain, RBD"/>
    <property type="match status" value="1"/>
</dbReference>
<dbReference type="PANTHER" id="PTHR15241">
    <property type="entry name" value="TRANSFORMER-2-RELATED"/>
    <property type="match status" value="1"/>
</dbReference>
<comment type="caution">
    <text evidence="3">The sequence shown here is derived from an EMBL/GenBank/DDBJ whole genome shotgun (WGS) entry which is preliminary data.</text>
</comment>
<proteinExistence type="predicted"/>
<sequence length="110" mass="12564">LFGDLGFERAGSITTTVVMIRGGNRLMGLSSQVLGMRSFSTEIFVSKLSFYTTEEELKDIFSPFGSVKQARLMRDSQTGRVKGFGFVSIHHKQKLRKLSRQWMEEFYVVD</sequence>
<feature type="non-terminal residue" evidence="3">
    <location>
        <position position="1"/>
    </location>
</feature>
<dbReference type="AlphaFoldDB" id="A0A5J9WJI2"/>
<dbReference type="GO" id="GO:0003723">
    <property type="term" value="F:RNA binding"/>
    <property type="evidence" value="ECO:0007669"/>
    <property type="project" value="UniProtKB-UniRule"/>
</dbReference>
<evidence type="ECO:0000259" key="2">
    <source>
        <dbReference type="PROSITE" id="PS50102"/>
    </source>
</evidence>
<gene>
    <name evidence="3" type="ORF">EJB05_07124</name>
</gene>
<dbReference type="InterPro" id="IPR035979">
    <property type="entry name" value="RBD_domain_sf"/>
</dbReference>
<reference evidence="3 4" key="1">
    <citation type="journal article" date="2019" name="Sci. Rep.">
        <title>A high-quality genome of Eragrostis curvula grass provides insights into Poaceae evolution and supports new strategies to enhance forage quality.</title>
        <authorList>
            <person name="Carballo J."/>
            <person name="Santos B.A.C.M."/>
            <person name="Zappacosta D."/>
            <person name="Garbus I."/>
            <person name="Selva J.P."/>
            <person name="Gallo C.A."/>
            <person name="Diaz A."/>
            <person name="Albertini E."/>
            <person name="Caccamo M."/>
            <person name="Echenique V."/>
        </authorList>
    </citation>
    <scope>NUCLEOTIDE SEQUENCE [LARGE SCALE GENOMIC DNA]</scope>
    <source>
        <strain evidence="4">cv. Victoria</strain>
        <tissue evidence="3">Leaf</tissue>
    </source>
</reference>
<dbReference type="SMART" id="SM00360">
    <property type="entry name" value="RRM"/>
    <property type="match status" value="1"/>
</dbReference>
<dbReference type="Pfam" id="PF00076">
    <property type="entry name" value="RRM_1"/>
    <property type="match status" value="1"/>
</dbReference>
<name>A0A5J9WJI2_9POAL</name>
<evidence type="ECO:0000313" key="3">
    <source>
        <dbReference type="EMBL" id="TVU47520.1"/>
    </source>
</evidence>
<accession>A0A5J9WJI2</accession>
<dbReference type="Proteomes" id="UP000324897">
    <property type="component" value="Chromosome 5"/>
</dbReference>
<protein>
    <recommendedName>
        <fullName evidence="2">RRM domain-containing protein</fullName>
    </recommendedName>
</protein>
<dbReference type="Gene3D" id="3.30.70.330">
    <property type="match status" value="1"/>
</dbReference>
<dbReference type="OrthoDB" id="439808at2759"/>
<dbReference type="PANTHER" id="PTHR15241:SF363">
    <property type="entry name" value="GLYCINE-RICH RNA-BINDING PROTEIN 4, MITOCHONDRIAL-LIKE"/>
    <property type="match status" value="1"/>
</dbReference>
<evidence type="ECO:0000256" key="1">
    <source>
        <dbReference type="PROSITE-ProRule" id="PRU00176"/>
    </source>
</evidence>
<keyword evidence="1" id="KW-0694">RNA-binding</keyword>
<dbReference type="PROSITE" id="PS50102">
    <property type="entry name" value="RRM"/>
    <property type="match status" value="1"/>
</dbReference>
<organism evidence="3 4">
    <name type="scientific">Eragrostis curvula</name>
    <name type="common">weeping love grass</name>
    <dbReference type="NCBI Taxonomy" id="38414"/>
    <lineage>
        <taxon>Eukaryota</taxon>
        <taxon>Viridiplantae</taxon>
        <taxon>Streptophyta</taxon>
        <taxon>Embryophyta</taxon>
        <taxon>Tracheophyta</taxon>
        <taxon>Spermatophyta</taxon>
        <taxon>Magnoliopsida</taxon>
        <taxon>Liliopsida</taxon>
        <taxon>Poales</taxon>
        <taxon>Poaceae</taxon>
        <taxon>PACMAD clade</taxon>
        <taxon>Chloridoideae</taxon>
        <taxon>Eragrostideae</taxon>
        <taxon>Eragrostidinae</taxon>
        <taxon>Eragrostis</taxon>
    </lineage>
</organism>
<feature type="domain" description="RRM" evidence="2">
    <location>
        <begin position="41"/>
        <end position="110"/>
    </location>
</feature>
<dbReference type="InterPro" id="IPR000504">
    <property type="entry name" value="RRM_dom"/>
</dbReference>
<keyword evidence="4" id="KW-1185">Reference proteome</keyword>
<dbReference type="InterPro" id="IPR012677">
    <property type="entry name" value="Nucleotide-bd_a/b_plait_sf"/>
</dbReference>
<evidence type="ECO:0000313" key="4">
    <source>
        <dbReference type="Proteomes" id="UP000324897"/>
    </source>
</evidence>
<dbReference type="EMBL" id="RWGY01000004">
    <property type="protein sequence ID" value="TVU47520.1"/>
    <property type="molecule type" value="Genomic_DNA"/>
</dbReference>